<comment type="caution">
    <text evidence="1">The sequence shown here is derived from an EMBL/GenBank/DDBJ whole genome shotgun (WGS) entry which is preliminary data.</text>
</comment>
<dbReference type="AlphaFoldDB" id="A0A8S9QR38"/>
<sequence>MGEEIDALKAATKTFKFEMVMAVNGARVVARWENKGVLPPTFEDEPAIPLVSEMDVDLSVKPRGSPT</sequence>
<reference evidence="1" key="1">
    <citation type="submission" date="2019-12" db="EMBL/GenBank/DDBJ databases">
        <title>Genome sequencing and annotation of Brassica cretica.</title>
        <authorList>
            <person name="Studholme D.J."/>
            <person name="Sarris P."/>
        </authorList>
    </citation>
    <scope>NUCLEOTIDE SEQUENCE</scope>
    <source>
        <strain evidence="1">PFS-109/04</strain>
        <tissue evidence="1">Leaf</tissue>
    </source>
</reference>
<evidence type="ECO:0000313" key="1">
    <source>
        <dbReference type="EMBL" id="KAF3553678.1"/>
    </source>
</evidence>
<dbReference type="Proteomes" id="UP000712600">
    <property type="component" value="Unassembled WGS sequence"/>
</dbReference>
<gene>
    <name evidence="1" type="ORF">F2Q69_00013624</name>
</gene>
<accession>A0A8S9QR38</accession>
<evidence type="ECO:0000313" key="2">
    <source>
        <dbReference type="Proteomes" id="UP000712600"/>
    </source>
</evidence>
<dbReference type="EMBL" id="QGKX02000996">
    <property type="protein sequence ID" value="KAF3553678.1"/>
    <property type="molecule type" value="Genomic_DNA"/>
</dbReference>
<name>A0A8S9QR38_BRACR</name>
<organism evidence="1 2">
    <name type="scientific">Brassica cretica</name>
    <name type="common">Mustard</name>
    <dbReference type="NCBI Taxonomy" id="69181"/>
    <lineage>
        <taxon>Eukaryota</taxon>
        <taxon>Viridiplantae</taxon>
        <taxon>Streptophyta</taxon>
        <taxon>Embryophyta</taxon>
        <taxon>Tracheophyta</taxon>
        <taxon>Spermatophyta</taxon>
        <taxon>Magnoliopsida</taxon>
        <taxon>eudicotyledons</taxon>
        <taxon>Gunneridae</taxon>
        <taxon>Pentapetalae</taxon>
        <taxon>rosids</taxon>
        <taxon>malvids</taxon>
        <taxon>Brassicales</taxon>
        <taxon>Brassicaceae</taxon>
        <taxon>Brassiceae</taxon>
        <taxon>Brassica</taxon>
    </lineage>
</organism>
<proteinExistence type="predicted"/>
<protein>
    <submittedName>
        <fullName evidence="1">Uncharacterized protein</fullName>
    </submittedName>
</protein>